<keyword evidence="4" id="KW-1185">Reference proteome</keyword>
<feature type="non-terminal residue" evidence="3">
    <location>
        <position position="1"/>
    </location>
</feature>
<gene>
    <name evidence="3" type="ORF">B7463_g691</name>
</gene>
<name>A0A3E2HQM4_SCYLI</name>
<dbReference type="PANTHER" id="PTHR28133:SF1">
    <property type="entry name" value="REQUIRED FOR RESPIRATORY GROWTH PROTEIN 7, MITOCHONDRIAL"/>
    <property type="match status" value="1"/>
</dbReference>
<dbReference type="OMA" id="REMCESC"/>
<evidence type="ECO:0000313" key="3">
    <source>
        <dbReference type="EMBL" id="RFU35654.1"/>
    </source>
</evidence>
<dbReference type="InterPro" id="IPR011335">
    <property type="entry name" value="Restrct_endonuc-II-like"/>
</dbReference>
<sequence>MAIGIVKRRCYCWPLLPWRRKLQRSYSTNSSGDKIDYLQPQTSNHNDLPSFLEYASRNSLDLKSTTYVGTHYEYTVQAALRLKGMSLARRGGKSDNGIDLLGTWSVSSFPDPLKVLVQCKAYARKIDPATARELEGTFAGAPQGWRGSRVLALLVAPKQATKGVRDAIGRSRWPMGYVLCERDGSIKQMLWNRRAEEEGLGGLGVDLMYTGGDHTQKKTQAKFAASLFRTYAITSLFAMDIPGLIIMCKTPAENCKDVFLRQEMRNIREMCESCRRVRVASQTQATEADDEGYCE</sequence>
<dbReference type="Proteomes" id="UP000258309">
    <property type="component" value="Unassembled WGS sequence"/>
</dbReference>
<organism evidence="3 4">
    <name type="scientific">Scytalidium lignicola</name>
    <name type="common">Hyphomycete</name>
    <dbReference type="NCBI Taxonomy" id="5539"/>
    <lineage>
        <taxon>Eukaryota</taxon>
        <taxon>Fungi</taxon>
        <taxon>Dikarya</taxon>
        <taxon>Ascomycota</taxon>
        <taxon>Pezizomycotina</taxon>
        <taxon>Leotiomycetes</taxon>
        <taxon>Leotiomycetes incertae sedis</taxon>
        <taxon>Scytalidium</taxon>
    </lineage>
</organism>
<dbReference type="OrthoDB" id="20734at2759"/>
<comment type="caution">
    <text evidence="3">The sequence shown here is derived from an EMBL/GenBank/DDBJ whole genome shotgun (WGS) entry which is preliminary data.</text>
</comment>
<proteinExistence type="predicted"/>
<dbReference type="GO" id="GO:0005739">
    <property type="term" value="C:mitochondrion"/>
    <property type="evidence" value="ECO:0007669"/>
    <property type="project" value="UniProtKB-SubCell"/>
</dbReference>
<dbReference type="Pfam" id="PF10356">
    <property type="entry name" value="RRG7"/>
    <property type="match status" value="2"/>
</dbReference>
<protein>
    <recommendedName>
        <fullName evidence="5">Restriction endonuclease type IV Mrr domain-containing protein</fullName>
    </recommendedName>
</protein>
<dbReference type="SUPFAM" id="SSF52980">
    <property type="entry name" value="Restriction endonuclease-like"/>
    <property type="match status" value="1"/>
</dbReference>
<evidence type="ECO:0000256" key="1">
    <source>
        <dbReference type="ARBA" id="ARBA00004173"/>
    </source>
</evidence>
<accession>A0A3E2HQM4</accession>
<evidence type="ECO:0000313" key="4">
    <source>
        <dbReference type="Proteomes" id="UP000258309"/>
    </source>
</evidence>
<evidence type="ECO:0008006" key="5">
    <source>
        <dbReference type="Google" id="ProtNLM"/>
    </source>
</evidence>
<feature type="non-terminal residue" evidence="3">
    <location>
        <position position="295"/>
    </location>
</feature>
<keyword evidence="2" id="KW-0496">Mitochondrion</keyword>
<evidence type="ECO:0000256" key="2">
    <source>
        <dbReference type="ARBA" id="ARBA00023128"/>
    </source>
</evidence>
<dbReference type="EMBL" id="NCSJ02000006">
    <property type="protein sequence ID" value="RFU35654.1"/>
    <property type="molecule type" value="Genomic_DNA"/>
</dbReference>
<dbReference type="GO" id="GO:0006302">
    <property type="term" value="P:double-strand break repair"/>
    <property type="evidence" value="ECO:0007669"/>
    <property type="project" value="UniProtKB-ARBA"/>
</dbReference>
<reference evidence="3 4" key="1">
    <citation type="submission" date="2018-05" db="EMBL/GenBank/DDBJ databases">
        <title>Draft genome sequence of Scytalidium lignicola DSM 105466, a ubiquitous saprotrophic fungus.</title>
        <authorList>
            <person name="Buettner E."/>
            <person name="Gebauer A.M."/>
            <person name="Hofrichter M."/>
            <person name="Liers C."/>
            <person name="Kellner H."/>
        </authorList>
    </citation>
    <scope>NUCLEOTIDE SEQUENCE [LARGE SCALE GENOMIC DNA]</scope>
    <source>
        <strain evidence="3 4">DSM 105466</strain>
    </source>
</reference>
<dbReference type="AlphaFoldDB" id="A0A3E2HQM4"/>
<comment type="subcellular location">
    <subcellularLocation>
        <location evidence="1">Mitochondrion</location>
    </subcellularLocation>
</comment>
<dbReference type="InterPro" id="IPR018828">
    <property type="entry name" value="RRG7"/>
</dbReference>
<dbReference type="PANTHER" id="PTHR28133">
    <property type="entry name" value="REQUIRED FOR RESPIRATORY GROWTH PROTEIN 7, MITOCHONDRIAL"/>
    <property type="match status" value="1"/>
</dbReference>